<accession>A0A125W4S0</accession>
<feature type="transmembrane region" description="Helical" evidence="1">
    <location>
        <begin position="99"/>
        <end position="120"/>
    </location>
</feature>
<feature type="transmembrane region" description="Helical" evidence="1">
    <location>
        <begin position="69"/>
        <end position="93"/>
    </location>
</feature>
<keyword evidence="1" id="KW-0472">Membrane</keyword>
<dbReference type="Pfam" id="PF09997">
    <property type="entry name" value="DUF2238"/>
    <property type="match status" value="1"/>
</dbReference>
<comment type="caution">
    <text evidence="2">The sequence shown here is derived from an EMBL/GenBank/DDBJ whole genome shotgun (WGS) entry which is preliminary data.</text>
</comment>
<evidence type="ECO:0000313" key="3">
    <source>
        <dbReference type="Proteomes" id="UP000004846"/>
    </source>
</evidence>
<keyword evidence="1" id="KW-0812">Transmembrane</keyword>
<proteinExistence type="predicted"/>
<dbReference type="HOGENOM" id="CLU_070751_1_0_9"/>
<dbReference type="InterPro" id="IPR014509">
    <property type="entry name" value="YjdF-like"/>
</dbReference>
<protein>
    <recommendedName>
        <fullName evidence="4">Membrane-spanning protein</fullName>
    </recommendedName>
</protein>
<dbReference type="AlphaFoldDB" id="A0A125W4S0"/>
<organism evidence="2 3">
    <name type="scientific">Enterococcus faecalis TX4248</name>
    <dbReference type="NCBI Taxonomy" id="749495"/>
    <lineage>
        <taxon>Bacteria</taxon>
        <taxon>Bacillati</taxon>
        <taxon>Bacillota</taxon>
        <taxon>Bacilli</taxon>
        <taxon>Lactobacillales</taxon>
        <taxon>Enterococcaceae</taxon>
        <taxon>Enterococcus</taxon>
    </lineage>
</organism>
<dbReference type="Proteomes" id="UP000004846">
    <property type="component" value="Unassembled WGS sequence"/>
</dbReference>
<dbReference type="GeneID" id="60893015"/>
<dbReference type="EMBL" id="AEBR01000063">
    <property type="protein sequence ID" value="EFM82482.1"/>
    <property type="molecule type" value="Genomic_DNA"/>
</dbReference>
<feature type="transmembrane region" description="Helical" evidence="1">
    <location>
        <begin position="7"/>
        <end position="25"/>
    </location>
</feature>
<dbReference type="RefSeq" id="WP_002355557.1">
    <property type="nucleotide sequence ID" value="NZ_GL454461.1"/>
</dbReference>
<keyword evidence="1" id="KW-1133">Transmembrane helix</keyword>
<evidence type="ECO:0000313" key="2">
    <source>
        <dbReference type="EMBL" id="EFM82482.1"/>
    </source>
</evidence>
<gene>
    <name evidence="2" type="ORF">HMPREF9498_01897</name>
</gene>
<evidence type="ECO:0000256" key="1">
    <source>
        <dbReference type="SAM" id="Phobius"/>
    </source>
</evidence>
<feature type="transmembrane region" description="Helical" evidence="1">
    <location>
        <begin position="132"/>
        <end position="151"/>
    </location>
</feature>
<feature type="transmembrane region" description="Helical" evidence="1">
    <location>
        <begin position="37"/>
        <end position="57"/>
    </location>
</feature>
<sequence>MDKNYSKIKYGLVVFGILCLTYNLWEFFTAKYSTKQGVTFVIECLLGIGLIFLPDLVNKFLKIIMPPTIVYFYWFFLFISVFLGTSLHMISIISFWDKILHFVSPMLLTAVGYGIAAFLLKKTKYADVSPWLFLLFGFAFAGLCGVFWEFWEFICDSLGNMNLQRYNMSNGQPFIGRAALMDTMGDLFTNTLGAFVMGVYTYIRSKGNPEYLENYAIKRK</sequence>
<name>A0A125W4S0_ENTFL</name>
<reference evidence="2 3" key="1">
    <citation type="submission" date="2010-07" db="EMBL/GenBank/DDBJ databases">
        <authorList>
            <person name="Sid Ahmed O."/>
        </authorList>
    </citation>
    <scope>NUCLEOTIDE SEQUENCE [LARGE SCALE GENOMIC DNA]</scope>
    <source>
        <strain evidence="2 3">TX4248</strain>
    </source>
</reference>
<evidence type="ECO:0008006" key="4">
    <source>
        <dbReference type="Google" id="ProtNLM"/>
    </source>
</evidence>